<evidence type="ECO:0000259" key="8">
    <source>
        <dbReference type="Pfam" id="PF17763"/>
    </source>
</evidence>
<evidence type="ECO:0000256" key="6">
    <source>
        <dbReference type="PROSITE-ProRule" id="PRU10100"/>
    </source>
</evidence>
<evidence type="ECO:0000313" key="10">
    <source>
        <dbReference type="Proteomes" id="UP000011021"/>
    </source>
</evidence>
<dbReference type="PANTHER" id="PTHR11707">
    <property type="entry name" value="L-ASPARAGINASE"/>
    <property type="match status" value="1"/>
</dbReference>
<protein>
    <submittedName>
        <fullName evidence="9">L-asparaginase, type II</fullName>
        <ecNumber evidence="9">3.5.1.1</ecNumber>
    </submittedName>
</protein>
<reference evidence="9 10" key="1">
    <citation type="submission" date="2010-12" db="EMBL/GenBank/DDBJ databases">
        <authorList>
            <person name="Muzny D."/>
            <person name="Qin X."/>
            <person name="Deng J."/>
            <person name="Jiang H."/>
            <person name="Liu Y."/>
            <person name="Qu J."/>
            <person name="Song X.-Z."/>
            <person name="Zhang L."/>
            <person name="Thornton R."/>
            <person name="Coyle M."/>
            <person name="Francisco L."/>
            <person name="Jackson L."/>
            <person name="Javaid M."/>
            <person name="Korchina V."/>
            <person name="Kovar C."/>
            <person name="Mata R."/>
            <person name="Mathew T."/>
            <person name="Ngo R."/>
            <person name="Nguyen L."/>
            <person name="Nguyen N."/>
            <person name="Okwuonu G."/>
            <person name="Ongeri F."/>
            <person name="Pham C."/>
            <person name="Simmons D."/>
            <person name="Wilczek-Boney K."/>
            <person name="Hale W."/>
            <person name="Jakkamsetti A."/>
            <person name="Pham P."/>
            <person name="Ruth R."/>
            <person name="San Lucas F."/>
            <person name="Warren J."/>
            <person name="Zhang J."/>
            <person name="Zhao Z."/>
            <person name="Zhou C."/>
            <person name="Zhu D."/>
            <person name="Lee S."/>
            <person name="Bess C."/>
            <person name="Blankenburg K."/>
            <person name="Forbes L."/>
            <person name="Fu Q."/>
            <person name="Gubbala S."/>
            <person name="Hirani K."/>
            <person name="Jayaseelan J.C."/>
            <person name="Lara F."/>
            <person name="Munidasa M."/>
            <person name="Palculict T."/>
            <person name="Patil S."/>
            <person name="Pu L.-L."/>
            <person name="Saada N."/>
            <person name="Tang L."/>
            <person name="Weissenberger G."/>
            <person name="Zhu Y."/>
            <person name="Hemphill L."/>
            <person name="Shang Y."/>
            <person name="Youmans B."/>
            <person name="Ayvaz T."/>
            <person name="Ross M."/>
            <person name="Santibanez J."/>
            <person name="Aqrawi P."/>
            <person name="Gross S."/>
            <person name="Joshi V."/>
            <person name="Fowler G."/>
            <person name="Nazareth L."/>
            <person name="Reid J."/>
            <person name="Worley K."/>
            <person name="Petrosino J."/>
            <person name="Highlander S."/>
            <person name="Gibbs R."/>
        </authorList>
    </citation>
    <scope>NUCLEOTIDE SEQUENCE [LARGE SCALE GENOMIC DNA]</scope>
    <source>
        <strain evidence="9 10">ATCC 51599</strain>
    </source>
</reference>
<evidence type="ECO:0000256" key="1">
    <source>
        <dbReference type="ARBA" id="ARBA00010518"/>
    </source>
</evidence>
<dbReference type="InterPro" id="IPR037152">
    <property type="entry name" value="L-asparaginase_N_sf"/>
</dbReference>
<dbReference type="Pfam" id="PF17763">
    <property type="entry name" value="Asparaginase_C"/>
    <property type="match status" value="1"/>
</dbReference>
<dbReference type="CDD" id="cd08964">
    <property type="entry name" value="L-asparaginase_II"/>
    <property type="match status" value="1"/>
</dbReference>
<feature type="active site" evidence="6">
    <location>
        <position position="104"/>
    </location>
</feature>
<dbReference type="AlphaFoldDB" id="E7S128"/>
<dbReference type="PIRSF" id="PIRSF500176">
    <property type="entry name" value="L_ASNase"/>
    <property type="match status" value="1"/>
</dbReference>
<dbReference type="SUPFAM" id="SSF53774">
    <property type="entry name" value="Glutaminase/Asparaginase"/>
    <property type="match status" value="1"/>
</dbReference>
<name>E7S128_9BURK</name>
<sequence length="361" mass="37337">MASSSTSSPPSLLIIGTGGTIAGVAPSAGSTAGYQAGALPIGQILDSVPGLSGLVPEGRLATEQVFSIPSEQMSGAHWLQLAGRLRTWLSGDEAPDAIVITHGTDTLEETAFFLSLVLPATRPALLTGAMRPASALSADGPGNLYDACRFALAARQAGIGGVFVSFGGRVLRADAVYKQHANRTDAFAQRFGQPVAWLEADRPCWQPALAAGGLQGQFATLGLEDTAATAEGDAASMTLPPVGIVPQHVDADPAMVAWLRSRGCQGLVLAGTGVGTMPVPMRAALAQARQAGCLVVRASRVPEGYVGRNTEARPEDGDDALDFIAAGWLDARKARILLQLCLAAKMGNAREIQALFERCSP</sequence>
<dbReference type="Gene3D" id="3.40.50.1170">
    <property type="entry name" value="L-asparaginase, N-terminal domain"/>
    <property type="match status" value="1"/>
</dbReference>
<dbReference type="SMART" id="SM00870">
    <property type="entry name" value="Asparaginase"/>
    <property type="match status" value="1"/>
</dbReference>
<dbReference type="FunFam" id="3.40.50.1170:FF:000001">
    <property type="entry name" value="L-asparaginase 2"/>
    <property type="match status" value="1"/>
</dbReference>
<dbReference type="PANTHER" id="PTHR11707:SF28">
    <property type="entry name" value="60 KDA LYSOPHOSPHOLIPASE"/>
    <property type="match status" value="1"/>
</dbReference>
<dbReference type="HOGENOM" id="CLU_019134_1_2_4"/>
<dbReference type="InterPro" id="IPR036152">
    <property type="entry name" value="Asp/glu_Ase-like_sf"/>
</dbReference>
<feature type="active site" description="O-isoaspartyl threonine intermediate" evidence="3">
    <location>
        <position position="20"/>
    </location>
</feature>
<feature type="domain" description="L-asparaginase N-terminal" evidence="7">
    <location>
        <begin position="12"/>
        <end position="201"/>
    </location>
</feature>
<dbReference type="PROSITE" id="PS00144">
    <property type="entry name" value="ASN_GLN_ASE_1"/>
    <property type="match status" value="1"/>
</dbReference>
<dbReference type="SFLD" id="SFLDS00057">
    <property type="entry name" value="Glutaminase/Asparaginase"/>
    <property type="match status" value="1"/>
</dbReference>
<proteinExistence type="inferred from homology"/>
<evidence type="ECO:0000313" key="9">
    <source>
        <dbReference type="EMBL" id="EFV93684.1"/>
    </source>
</evidence>
<dbReference type="InterPro" id="IPR027475">
    <property type="entry name" value="Asparaginase/glutaminase_AS2"/>
</dbReference>
<feature type="active site" evidence="5">
    <location>
        <position position="20"/>
    </location>
</feature>
<dbReference type="EMBL" id="AEQP01000024">
    <property type="protein sequence ID" value="EFV93684.1"/>
    <property type="molecule type" value="Genomic_DNA"/>
</dbReference>
<dbReference type="Gene3D" id="3.40.50.40">
    <property type="match status" value="1"/>
</dbReference>
<dbReference type="PROSITE" id="PS00917">
    <property type="entry name" value="ASN_GLN_ASE_2"/>
    <property type="match status" value="1"/>
</dbReference>
<evidence type="ECO:0000259" key="7">
    <source>
        <dbReference type="Pfam" id="PF00710"/>
    </source>
</evidence>
<dbReference type="InterPro" id="IPR020827">
    <property type="entry name" value="Asparaginase/glutaminase_AS1"/>
</dbReference>
<dbReference type="EC" id="3.5.1.1" evidence="9"/>
<dbReference type="PIRSF" id="PIRSF001220">
    <property type="entry name" value="L-ASNase_gatD"/>
    <property type="match status" value="1"/>
</dbReference>
<dbReference type="InterPro" id="IPR027473">
    <property type="entry name" value="L-asparaginase_C"/>
</dbReference>
<keyword evidence="10" id="KW-1185">Reference proteome</keyword>
<accession>E7S128</accession>
<dbReference type="PROSITE" id="PS51732">
    <property type="entry name" value="ASN_GLN_ASE_3"/>
    <property type="match status" value="1"/>
</dbReference>
<dbReference type="Pfam" id="PF00710">
    <property type="entry name" value="Asparaginase"/>
    <property type="match status" value="1"/>
</dbReference>
<feature type="domain" description="Asparaginase/glutaminase C-terminal" evidence="8">
    <location>
        <begin position="242"/>
        <end position="356"/>
    </location>
</feature>
<feature type="binding site" evidence="4">
    <location>
        <begin position="104"/>
        <end position="105"/>
    </location>
    <ligand>
        <name>substrate</name>
    </ligand>
</feature>
<keyword evidence="2 9" id="KW-0378">Hydrolase</keyword>
<evidence type="ECO:0000256" key="3">
    <source>
        <dbReference type="PIRSR" id="PIRSR001220-1"/>
    </source>
</evidence>
<dbReference type="RefSeq" id="WP_005675053.1">
    <property type="nucleotide sequence ID" value="NZ_CP146288.1"/>
</dbReference>
<dbReference type="PRINTS" id="PR00139">
    <property type="entry name" value="ASNGLNASE"/>
</dbReference>
<dbReference type="GO" id="GO:0006528">
    <property type="term" value="P:asparagine metabolic process"/>
    <property type="evidence" value="ECO:0007669"/>
    <property type="project" value="InterPro"/>
</dbReference>
<comment type="similarity">
    <text evidence="1">Belongs to the asparaginase 1 family.</text>
</comment>
<dbReference type="InterPro" id="IPR040919">
    <property type="entry name" value="Asparaginase_C"/>
</dbReference>
<dbReference type="GO" id="GO:0004067">
    <property type="term" value="F:asparaginase activity"/>
    <property type="evidence" value="ECO:0007669"/>
    <property type="project" value="UniProtKB-UniRule"/>
</dbReference>
<dbReference type="InterPro" id="IPR006034">
    <property type="entry name" value="Asparaginase/glutaminase-like"/>
</dbReference>
<dbReference type="eggNOG" id="COG0252">
    <property type="taxonomic scope" value="Bacteria"/>
</dbReference>
<evidence type="ECO:0000256" key="4">
    <source>
        <dbReference type="PIRSR" id="PIRSR001220-2"/>
    </source>
</evidence>
<comment type="caution">
    <text evidence="9">The sequence shown here is derived from an EMBL/GenBank/DDBJ whole genome shotgun (WGS) entry which is preliminary data.</text>
</comment>
<dbReference type="InterPro" id="IPR004550">
    <property type="entry name" value="AsnASE_II"/>
</dbReference>
<dbReference type="STRING" id="887898.HMPREF0551_2580"/>
<evidence type="ECO:0000256" key="5">
    <source>
        <dbReference type="PROSITE-ProRule" id="PRU10099"/>
    </source>
</evidence>
<organism evidence="9 10">
    <name type="scientific">Lautropia mirabilis ATCC 51599</name>
    <dbReference type="NCBI Taxonomy" id="887898"/>
    <lineage>
        <taxon>Bacteria</taxon>
        <taxon>Pseudomonadati</taxon>
        <taxon>Pseudomonadota</taxon>
        <taxon>Betaproteobacteria</taxon>
        <taxon>Burkholderiales</taxon>
        <taxon>Burkholderiaceae</taxon>
        <taxon>Lautropia</taxon>
    </lineage>
</organism>
<dbReference type="Proteomes" id="UP000011021">
    <property type="component" value="Unassembled WGS sequence"/>
</dbReference>
<gene>
    <name evidence="9" type="ORF">HMPREF0551_2580</name>
</gene>
<evidence type="ECO:0000256" key="2">
    <source>
        <dbReference type="ARBA" id="ARBA00022801"/>
    </source>
</evidence>
<dbReference type="InterPro" id="IPR027474">
    <property type="entry name" value="L-asparaginase_N"/>
</dbReference>
<feature type="binding site" evidence="4">
    <location>
        <position position="70"/>
    </location>
    <ligand>
        <name>substrate</name>
    </ligand>
</feature>